<reference evidence="3" key="1">
    <citation type="journal article" date="2019" name="Int. J. Syst. Evol. Microbiol.">
        <title>The Global Catalogue of Microorganisms (GCM) 10K type strain sequencing project: providing services to taxonomists for standard genome sequencing and annotation.</title>
        <authorList>
            <consortium name="The Broad Institute Genomics Platform"/>
            <consortium name="The Broad Institute Genome Sequencing Center for Infectious Disease"/>
            <person name="Wu L."/>
            <person name="Ma J."/>
        </authorList>
    </citation>
    <scope>NUCLEOTIDE SEQUENCE [LARGE SCALE GENOMIC DNA]</scope>
    <source>
        <strain evidence="3">JCM 17591</strain>
    </source>
</reference>
<evidence type="ECO:0000313" key="2">
    <source>
        <dbReference type="EMBL" id="GAA4182118.1"/>
    </source>
</evidence>
<dbReference type="Pfam" id="PF02720">
    <property type="entry name" value="DUF222"/>
    <property type="match status" value="1"/>
</dbReference>
<dbReference type="InterPro" id="IPR003615">
    <property type="entry name" value="HNH_nuc"/>
</dbReference>
<dbReference type="EMBL" id="BAABBW010000008">
    <property type="protein sequence ID" value="GAA4182118.1"/>
    <property type="molecule type" value="Genomic_DNA"/>
</dbReference>
<dbReference type="InterPro" id="IPR003870">
    <property type="entry name" value="DUF222"/>
</dbReference>
<evidence type="ECO:0000259" key="1">
    <source>
        <dbReference type="Pfam" id="PF02720"/>
    </source>
</evidence>
<gene>
    <name evidence="2" type="ORF">GCM10022287_38430</name>
</gene>
<dbReference type="CDD" id="cd00085">
    <property type="entry name" value="HNHc"/>
    <property type="match status" value="1"/>
</dbReference>
<evidence type="ECO:0000313" key="3">
    <source>
        <dbReference type="Proteomes" id="UP001501079"/>
    </source>
</evidence>
<organism evidence="2 3">
    <name type="scientific">Gryllotalpicola koreensis</name>
    <dbReference type="NCBI Taxonomy" id="993086"/>
    <lineage>
        <taxon>Bacteria</taxon>
        <taxon>Bacillati</taxon>
        <taxon>Actinomycetota</taxon>
        <taxon>Actinomycetes</taxon>
        <taxon>Micrococcales</taxon>
        <taxon>Microbacteriaceae</taxon>
        <taxon>Gryllotalpicola</taxon>
    </lineage>
</organism>
<feature type="domain" description="DUF222" evidence="1">
    <location>
        <begin position="169"/>
        <end position="379"/>
    </location>
</feature>
<accession>A0ABP8ADC5</accession>
<proteinExistence type="predicted"/>
<sequence>MVVSALPCAEQIAQLSDPEVTALMAELGALSRKVAATSSLAATDIDRRSARELGAAGLAQSNGLRNGPEFVQKLTGSSIAEAKRLVRTGGLLETAESLAPAVDAGPGPRDLAALAALAGEWEAPIAVAVRNEWLSADQGEALRSGLGSPRSAALADAWRHAALALIGEAWASEWTAEDLARAAGRLRANLDAAAADADARARFEARSLKRRQLRSGNWKWDLELDPETDAALWGPLSRRLSPRLGGPRFRTEEEIARAAELEQDPRTNEQLLVDEFAGIFVAGVAAESATGAFGKAAPHVSIVVTTDELRKAKEAAPGGAAGVAWVGGGQPVSAMAALRSICTGTFTPVLFDESGAAIDVGKDQRLFTAKQRRAMTVRDGGCRWPGCTRPPGECEAHHDNPWGESLLNRKTETRDGILLCKFHHLTVHNHGARISRQGSVYFLRWPGRAPVPLSSKSGVMTRLGGPMRSEHARLNGKVSTDG</sequence>
<protein>
    <recommendedName>
        <fullName evidence="1">DUF222 domain-containing protein</fullName>
    </recommendedName>
</protein>
<keyword evidence="3" id="KW-1185">Reference proteome</keyword>
<name>A0ABP8ADC5_9MICO</name>
<comment type="caution">
    <text evidence="2">The sequence shown here is derived from an EMBL/GenBank/DDBJ whole genome shotgun (WGS) entry which is preliminary data.</text>
</comment>
<dbReference type="Proteomes" id="UP001501079">
    <property type="component" value="Unassembled WGS sequence"/>
</dbReference>